<evidence type="ECO:0000256" key="10">
    <source>
        <dbReference type="SAM" id="Phobius"/>
    </source>
</evidence>
<dbReference type="InterPro" id="IPR017972">
    <property type="entry name" value="Cyt_P450_CS"/>
</dbReference>
<dbReference type="AlphaFoldDB" id="B8MPC3"/>
<dbReference type="HOGENOM" id="CLU_001570_14_4_1"/>
<comment type="similarity">
    <text evidence="2 9">Belongs to the cytochrome P450 family.</text>
</comment>
<dbReference type="RefSeq" id="XP_002486600.1">
    <property type="nucleotide sequence ID" value="XM_002486555.1"/>
</dbReference>
<dbReference type="STRING" id="441959.B8MPC3"/>
<dbReference type="VEuPathDB" id="FungiDB:TSTA_105730"/>
<dbReference type="GeneID" id="8100432"/>
<comment type="cofactor">
    <cofactor evidence="1 8">
        <name>heme</name>
        <dbReference type="ChEBI" id="CHEBI:30413"/>
    </cofactor>
</comment>
<evidence type="ECO:0000256" key="5">
    <source>
        <dbReference type="ARBA" id="ARBA00023002"/>
    </source>
</evidence>
<dbReference type="InterPro" id="IPR036396">
    <property type="entry name" value="Cyt_P450_sf"/>
</dbReference>
<keyword evidence="7 9" id="KW-0503">Monooxygenase</keyword>
<dbReference type="PANTHER" id="PTHR24305:SF157">
    <property type="entry name" value="N-ACETYLTRYPTOPHAN 6-HYDROXYLASE IVOC-RELATED"/>
    <property type="match status" value="1"/>
</dbReference>
<dbReference type="OMA" id="IRTVFHE"/>
<dbReference type="CDD" id="cd11062">
    <property type="entry name" value="CYP58-like"/>
    <property type="match status" value="1"/>
</dbReference>
<accession>B8MPC3</accession>
<evidence type="ECO:0000313" key="12">
    <source>
        <dbReference type="Proteomes" id="UP000001745"/>
    </source>
</evidence>
<protein>
    <submittedName>
        <fullName evidence="11">Benzoate 4-monooxygenase cytochrome P450, putative</fullName>
    </submittedName>
</protein>
<evidence type="ECO:0000256" key="1">
    <source>
        <dbReference type="ARBA" id="ARBA00001971"/>
    </source>
</evidence>
<evidence type="ECO:0000256" key="4">
    <source>
        <dbReference type="ARBA" id="ARBA00022723"/>
    </source>
</evidence>
<dbReference type="PROSITE" id="PS00086">
    <property type="entry name" value="CYTOCHROME_P450"/>
    <property type="match status" value="1"/>
</dbReference>
<dbReference type="GO" id="GO:0016705">
    <property type="term" value="F:oxidoreductase activity, acting on paired donors, with incorporation or reduction of molecular oxygen"/>
    <property type="evidence" value="ECO:0007669"/>
    <property type="project" value="InterPro"/>
</dbReference>
<sequence>MSSFEGGLRVIEWGIASFILYSLFTGVYRLFLSPISHIPGPKLAALTYFYEFYYDAICKGRYLWKIQELHQQYGPIVRINPREVHINDVDFYDQIYASGPQHPRNKLRFMATHDESMFDTYDADMHRYRRAAMSVSFSKSSIRALEPVIRRTVEQLCSRIRALVGTGAVVNMKELYSGLTMDVIGQYCFGESMDNLKQEQFGKAFLDFFHQMPQGHPIGRMFPWLFDVLQKIPIGILAKIDPGLQPLADYDKKISSQINSVLQKSKHDNIRTVFHEMRDSKHLPPDEKTLERFKAEAAIFLGAGTETTASALTTISYYLLENPGMLLRLRAELGSGIPNGSNEPLTLARLEPLPYLSAVIQEGIRLSFGVPGRLPRYSPKETLIYNGYTLPAATVMSESSYLIHTNKELYPDPFAFRPERWLDGKISASNFVPFSRGARMCIGINLAYAELYLTLAAVFTSFDFELIGTTKRDVEIRHDFFVGMPALESQGVRVKVLQERRINDGHC</sequence>
<evidence type="ECO:0000256" key="9">
    <source>
        <dbReference type="RuleBase" id="RU000461"/>
    </source>
</evidence>
<dbReference type="PhylomeDB" id="B8MPC3"/>
<keyword evidence="4 8" id="KW-0479">Metal-binding</keyword>
<dbReference type="EMBL" id="EQ962658">
    <property type="protein sequence ID" value="EED14362.1"/>
    <property type="molecule type" value="Genomic_DNA"/>
</dbReference>
<dbReference type="GO" id="GO:0004497">
    <property type="term" value="F:monooxygenase activity"/>
    <property type="evidence" value="ECO:0007669"/>
    <property type="project" value="UniProtKB-KW"/>
</dbReference>
<evidence type="ECO:0000256" key="2">
    <source>
        <dbReference type="ARBA" id="ARBA00010617"/>
    </source>
</evidence>
<name>B8MPC3_TALSN</name>
<dbReference type="GO" id="GO:0005506">
    <property type="term" value="F:iron ion binding"/>
    <property type="evidence" value="ECO:0007669"/>
    <property type="project" value="InterPro"/>
</dbReference>
<evidence type="ECO:0000256" key="3">
    <source>
        <dbReference type="ARBA" id="ARBA00022617"/>
    </source>
</evidence>
<gene>
    <name evidence="11" type="ORF">TSTA_105730</name>
</gene>
<dbReference type="eggNOG" id="KOG0158">
    <property type="taxonomic scope" value="Eukaryota"/>
</dbReference>
<dbReference type="InterPro" id="IPR001128">
    <property type="entry name" value="Cyt_P450"/>
</dbReference>
<dbReference type="PRINTS" id="PR00463">
    <property type="entry name" value="EP450I"/>
</dbReference>
<keyword evidence="10" id="KW-0812">Transmembrane</keyword>
<reference evidence="12" key="1">
    <citation type="journal article" date="2015" name="Genome Announc.">
        <title>Genome sequence of the AIDS-associated pathogen Penicillium marneffei (ATCC18224) and its near taxonomic relative Talaromyces stipitatus (ATCC10500).</title>
        <authorList>
            <person name="Nierman W.C."/>
            <person name="Fedorova-Abrams N.D."/>
            <person name="Andrianopoulos A."/>
        </authorList>
    </citation>
    <scope>NUCLEOTIDE SEQUENCE [LARGE SCALE GENOMIC DNA]</scope>
    <source>
        <strain evidence="12">ATCC 10500 / CBS 375.48 / QM 6759 / NRRL 1006</strain>
    </source>
</reference>
<keyword evidence="6 8" id="KW-0408">Iron</keyword>
<dbReference type="Pfam" id="PF00067">
    <property type="entry name" value="p450"/>
    <property type="match status" value="1"/>
</dbReference>
<proteinExistence type="inferred from homology"/>
<dbReference type="PANTHER" id="PTHR24305">
    <property type="entry name" value="CYTOCHROME P450"/>
    <property type="match status" value="1"/>
</dbReference>
<keyword evidence="10" id="KW-1133">Transmembrane helix</keyword>
<dbReference type="PRINTS" id="PR00385">
    <property type="entry name" value="P450"/>
</dbReference>
<keyword evidence="12" id="KW-1185">Reference proteome</keyword>
<dbReference type="SUPFAM" id="SSF48264">
    <property type="entry name" value="Cytochrome P450"/>
    <property type="match status" value="1"/>
</dbReference>
<dbReference type="InterPro" id="IPR002401">
    <property type="entry name" value="Cyt_P450_E_grp-I"/>
</dbReference>
<dbReference type="InParanoid" id="B8MPC3"/>
<dbReference type="OrthoDB" id="3945418at2759"/>
<evidence type="ECO:0000256" key="8">
    <source>
        <dbReference type="PIRSR" id="PIRSR602401-1"/>
    </source>
</evidence>
<dbReference type="InterPro" id="IPR050121">
    <property type="entry name" value="Cytochrome_P450_monoxygenase"/>
</dbReference>
<keyword evidence="5 9" id="KW-0560">Oxidoreductase</keyword>
<organism evidence="11 12">
    <name type="scientific">Talaromyces stipitatus (strain ATCC 10500 / CBS 375.48 / QM 6759 / NRRL 1006)</name>
    <name type="common">Penicillium stipitatum</name>
    <dbReference type="NCBI Taxonomy" id="441959"/>
    <lineage>
        <taxon>Eukaryota</taxon>
        <taxon>Fungi</taxon>
        <taxon>Dikarya</taxon>
        <taxon>Ascomycota</taxon>
        <taxon>Pezizomycotina</taxon>
        <taxon>Eurotiomycetes</taxon>
        <taxon>Eurotiomycetidae</taxon>
        <taxon>Eurotiales</taxon>
        <taxon>Trichocomaceae</taxon>
        <taxon>Talaromyces</taxon>
        <taxon>Talaromyces sect. Talaromyces</taxon>
    </lineage>
</organism>
<keyword evidence="3 8" id="KW-0349">Heme</keyword>
<keyword evidence="10" id="KW-0472">Membrane</keyword>
<dbReference type="Gene3D" id="1.10.630.10">
    <property type="entry name" value="Cytochrome P450"/>
    <property type="match status" value="1"/>
</dbReference>
<feature type="transmembrane region" description="Helical" evidence="10">
    <location>
        <begin position="13"/>
        <end position="32"/>
    </location>
</feature>
<dbReference type="Proteomes" id="UP000001745">
    <property type="component" value="Unassembled WGS sequence"/>
</dbReference>
<evidence type="ECO:0000313" key="11">
    <source>
        <dbReference type="EMBL" id="EED14362.1"/>
    </source>
</evidence>
<feature type="binding site" description="axial binding residue" evidence="8">
    <location>
        <position position="441"/>
    </location>
    <ligand>
        <name>heme</name>
        <dbReference type="ChEBI" id="CHEBI:30413"/>
    </ligand>
    <ligandPart>
        <name>Fe</name>
        <dbReference type="ChEBI" id="CHEBI:18248"/>
    </ligandPart>
</feature>
<dbReference type="GO" id="GO:0020037">
    <property type="term" value="F:heme binding"/>
    <property type="evidence" value="ECO:0007669"/>
    <property type="project" value="InterPro"/>
</dbReference>
<evidence type="ECO:0000256" key="6">
    <source>
        <dbReference type="ARBA" id="ARBA00023004"/>
    </source>
</evidence>
<evidence type="ECO:0000256" key="7">
    <source>
        <dbReference type="ARBA" id="ARBA00023033"/>
    </source>
</evidence>